<dbReference type="PRINTS" id="PR01099">
    <property type="entry name" value="HYETHTZKNASE"/>
</dbReference>
<dbReference type="CDD" id="cd01170">
    <property type="entry name" value="THZ_kinase"/>
    <property type="match status" value="1"/>
</dbReference>
<dbReference type="SUPFAM" id="SSF53613">
    <property type="entry name" value="Ribokinase-like"/>
    <property type="match status" value="1"/>
</dbReference>
<evidence type="ECO:0000256" key="10">
    <source>
        <dbReference type="ARBA" id="ARBA00022977"/>
    </source>
</evidence>
<dbReference type="InterPro" id="IPR000417">
    <property type="entry name" value="Hyethyz_kinase"/>
</dbReference>
<dbReference type="Proteomes" id="UP000295008">
    <property type="component" value="Unassembled WGS sequence"/>
</dbReference>
<evidence type="ECO:0000256" key="9">
    <source>
        <dbReference type="ARBA" id="ARBA00022842"/>
    </source>
</evidence>
<comment type="catalytic activity">
    <reaction evidence="1 11">
        <text>5-(2-hydroxyethyl)-4-methylthiazole + ATP = 4-methyl-5-(2-phosphooxyethyl)-thiazole + ADP + H(+)</text>
        <dbReference type="Rhea" id="RHEA:24212"/>
        <dbReference type="ChEBI" id="CHEBI:15378"/>
        <dbReference type="ChEBI" id="CHEBI:17957"/>
        <dbReference type="ChEBI" id="CHEBI:30616"/>
        <dbReference type="ChEBI" id="CHEBI:58296"/>
        <dbReference type="ChEBI" id="CHEBI:456216"/>
        <dbReference type="EC" id="2.7.1.50"/>
    </reaction>
</comment>
<evidence type="ECO:0000313" key="13">
    <source>
        <dbReference type="Proteomes" id="UP000295008"/>
    </source>
</evidence>
<dbReference type="GO" id="GO:0005524">
    <property type="term" value="F:ATP binding"/>
    <property type="evidence" value="ECO:0007669"/>
    <property type="project" value="UniProtKB-UniRule"/>
</dbReference>
<comment type="pathway">
    <text evidence="3 11">Cofactor biosynthesis; thiamine diphosphate biosynthesis; 4-methyl-5-(2-phosphoethyl)-thiazole from 5-(2-hydroxyethyl)-4-methylthiazole: step 1/1.</text>
</comment>
<comment type="similarity">
    <text evidence="11">Belongs to the Thz kinase family.</text>
</comment>
<dbReference type="Gene3D" id="3.40.1190.20">
    <property type="match status" value="1"/>
</dbReference>
<feature type="binding site" evidence="11">
    <location>
        <position position="46"/>
    </location>
    <ligand>
        <name>substrate</name>
    </ligand>
</feature>
<dbReference type="PIRSF" id="PIRSF000513">
    <property type="entry name" value="Thz_kinase"/>
    <property type="match status" value="1"/>
</dbReference>
<dbReference type="GO" id="GO:0004417">
    <property type="term" value="F:hydroxyethylthiazole kinase activity"/>
    <property type="evidence" value="ECO:0007669"/>
    <property type="project" value="UniProtKB-UniRule"/>
</dbReference>
<keyword evidence="6 11" id="KW-0547">Nucleotide-binding</keyword>
<dbReference type="AlphaFoldDB" id="A0A4R1R1P7"/>
<dbReference type="NCBIfam" id="TIGR00694">
    <property type="entry name" value="thiM"/>
    <property type="match status" value="1"/>
</dbReference>
<gene>
    <name evidence="11" type="primary">thiM</name>
    <name evidence="12" type="ORF">EDC14_103942</name>
</gene>
<keyword evidence="13" id="KW-1185">Reference proteome</keyword>
<feature type="binding site" evidence="11">
    <location>
        <position position="122"/>
    </location>
    <ligand>
        <name>ATP</name>
        <dbReference type="ChEBI" id="CHEBI:30616"/>
    </ligand>
</feature>
<evidence type="ECO:0000256" key="6">
    <source>
        <dbReference type="ARBA" id="ARBA00022741"/>
    </source>
</evidence>
<keyword evidence="9 11" id="KW-0460">Magnesium</keyword>
<keyword evidence="8 11" id="KW-0067">ATP-binding</keyword>
<evidence type="ECO:0000256" key="1">
    <source>
        <dbReference type="ARBA" id="ARBA00001771"/>
    </source>
</evidence>
<protein>
    <recommendedName>
        <fullName evidence="11">Hydroxyethylthiazole kinase</fullName>
        <ecNumber evidence="11">2.7.1.50</ecNumber>
    </recommendedName>
    <alternativeName>
        <fullName evidence="11">4-methyl-5-beta-hydroxyethylthiazole kinase</fullName>
        <shortName evidence="11">TH kinase</shortName>
        <shortName evidence="11">Thz kinase</shortName>
    </alternativeName>
</protein>
<organism evidence="12 13">
    <name type="scientific">Hydrogenispora ethanolica</name>
    <dbReference type="NCBI Taxonomy" id="1082276"/>
    <lineage>
        <taxon>Bacteria</taxon>
        <taxon>Bacillati</taxon>
        <taxon>Bacillota</taxon>
        <taxon>Hydrogenispora</taxon>
    </lineage>
</organism>
<dbReference type="EMBL" id="SLUN01000039">
    <property type="protein sequence ID" value="TCL59261.1"/>
    <property type="molecule type" value="Genomic_DNA"/>
</dbReference>
<keyword evidence="7 11" id="KW-0418">Kinase</keyword>
<comment type="function">
    <text evidence="11">Catalyzes the phosphorylation of the hydroxyl group of 4-methyl-5-beta-hydroxyethylthiazole (THZ).</text>
</comment>
<evidence type="ECO:0000256" key="5">
    <source>
        <dbReference type="ARBA" id="ARBA00022723"/>
    </source>
</evidence>
<proteinExistence type="inferred from homology"/>
<keyword evidence="10 11" id="KW-0784">Thiamine biosynthesis</keyword>
<evidence type="ECO:0000256" key="7">
    <source>
        <dbReference type="ARBA" id="ARBA00022777"/>
    </source>
</evidence>
<dbReference type="GO" id="GO:0009229">
    <property type="term" value="P:thiamine diphosphate biosynthetic process"/>
    <property type="evidence" value="ECO:0007669"/>
    <property type="project" value="UniProtKB-UniRule"/>
</dbReference>
<dbReference type="GO" id="GO:0000287">
    <property type="term" value="F:magnesium ion binding"/>
    <property type="evidence" value="ECO:0007669"/>
    <property type="project" value="UniProtKB-UniRule"/>
</dbReference>
<feature type="binding site" evidence="11">
    <location>
        <position position="168"/>
    </location>
    <ligand>
        <name>ATP</name>
        <dbReference type="ChEBI" id="CHEBI:30616"/>
    </ligand>
</feature>
<dbReference type="HAMAP" id="MF_00228">
    <property type="entry name" value="Thz_kinase"/>
    <property type="match status" value="1"/>
</dbReference>
<evidence type="ECO:0000313" key="12">
    <source>
        <dbReference type="EMBL" id="TCL59261.1"/>
    </source>
</evidence>
<name>A0A4R1R1P7_HYDET</name>
<dbReference type="GO" id="GO:0009228">
    <property type="term" value="P:thiamine biosynthetic process"/>
    <property type="evidence" value="ECO:0007669"/>
    <property type="project" value="UniProtKB-KW"/>
</dbReference>
<comment type="cofactor">
    <cofactor evidence="2 11">
        <name>Mg(2+)</name>
        <dbReference type="ChEBI" id="CHEBI:18420"/>
    </cofactor>
</comment>
<evidence type="ECO:0000256" key="8">
    <source>
        <dbReference type="ARBA" id="ARBA00022840"/>
    </source>
</evidence>
<comment type="caution">
    <text evidence="12">The sequence shown here is derived from an EMBL/GenBank/DDBJ whole genome shotgun (WGS) entry which is preliminary data.</text>
</comment>
<dbReference type="Pfam" id="PF02110">
    <property type="entry name" value="HK"/>
    <property type="match status" value="1"/>
</dbReference>
<evidence type="ECO:0000256" key="11">
    <source>
        <dbReference type="HAMAP-Rule" id="MF_00228"/>
    </source>
</evidence>
<dbReference type="UniPathway" id="UPA00060">
    <property type="reaction ID" value="UER00139"/>
</dbReference>
<evidence type="ECO:0000256" key="4">
    <source>
        <dbReference type="ARBA" id="ARBA00022679"/>
    </source>
</evidence>
<keyword evidence="4 11" id="KW-0808">Transferase</keyword>
<dbReference type="RefSeq" id="WP_132016625.1">
    <property type="nucleotide sequence ID" value="NZ_SLUN01000039.1"/>
</dbReference>
<keyword evidence="5 11" id="KW-0479">Metal-binding</keyword>
<evidence type="ECO:0000256" key="3">
    <source>
        <dbReference type="ARBA" id="ARBA00004868"/>
    </source>
</evidence>
<sequence length="270" mass="27606">MQKLQAIADLLTEVKTKKPLVHHLTNYVTVNDCANIVLALGGSPVMADDAAEVEEMVAIASALVLNIGTLNGRTIDSMFLAGKRANRLGIPVVLDPVGAGATTLRTATALRLVQEIELAVVRGNIAEITALAGGSAQTRGVDAAGPCADAPGIAAALAQKLGCVVAVTGAQDVVADGSRIGLIDNGHPILARVTGTGCMATSLVGCYAGVTRDYFRAAAAGIITMGLAGEKALAALAPDDGIGSFRVKLLDQIDRLTPEEFIQGGKYHEA</sequence>
<reference evidence="12 13" key="1">
    <citation type="submission" date="2019-03" db="EMBL/GenBank/DDBJ databases">
        <title>Genomic Encyclopedia of Type Strains, Phase IV (KMG-IV): sequencing the most valuable type-strain genomes for metagenomic binning, comparative biology and taxonomic classification.</title>
        <authorList>
            <person name="Goeker M."/>
        </authorList>
    </citation>
    <scope>NUCLEOTIDE SEQUENCE [LARGE SCALE GENOMIC DNA]</scope>
    <source>
        <strain evidence="12 13">LX-B</strain>
    </source>
</reference>
<accession>A0A4R1R1P7</accession>
<dbReference type="OrthoDB" id="9778146at2"/>
<dbReference type="NCBIfam" id="NF006830">
    <property type="entry name" value="PRK09355.1"/>
    <property type="match status" value="1"/>
</dbReference>
<evidence type="ECO:0000256" key="2">
    <source>
        <dbReference type="ARBA" id="ARBA00001946"/>
    </source>
</evidence>
<dbReference type="InterPro" id="IPR029056">
    <property type="entry name" value="Ribokinase-like"/>
</dbReference>
<dbReference type="EC" id="2.7.1.50" evidence="11"/>
<feature type="binding site" evidence="11">
    <location>
        <position position="195"/>
    </location>
    <ligand>
        <name>substrate</name>
    </ligand>
</feature>